<sequence>MATTARFPFLSGSFRNNPETCSPTIIPFLSPTGVHIRSRRDPNRIRFLSMASTLISNPVTTTDRSRDSSKRRKKKKAQALTAPENHQNPNQWKSEAQQEVYKSKFLTALRQVRLSSPPSSSSSAPRTARCRAVREAADRVLAITAKGRTRWSRAILTNRLKVKFLKSKRQRVRVTGNSRFESSKKPRVSVLRLKGKNLPAVQRKVKVLGRLVPGCRKEALPVILEEATDYIAALEMQVRALSALTELLSGGGSSAGSSSSSIQQR</sequence>
<name>A0ACB7XU70_9ERIC</name>
<dbReference type="Proteomes" id="UP000828048">
    <property type="component" value="Chromosome 1"/>
</dbReference>
<comment type="caution">
    <text evidence="1">The sequence shown here is derived from an EMBL/GenBank/DDBJ whole genome shotgun (WGS) entry which is preliminary data.</text>
</comment>
<reference evidence="1 2" key="1">
    <citation type="journal article" date="2021" name="Hortic Res">
        <title>High-quality reference genome and annotation aids understanding of berry development for evergreen blueberry (Vaccinium darrowii).</title>
        <authorList>
            <person name="Yu J."/>
            <person name="Hulse-Kemp A.M."/>
            <person name="Babiker E."/>
            <person name="Staton M."/>
        </authorList>
    </citation>
    <scope>NUCLEOTIDE SEQUENCE [LARGE SCALE GENOMIC DNA]</scope>
    <source>
        <strain evidence="2">cv. NJ 8807/NJ 8810</strain>
        <tissue evidence="1">Young leaf</tissue>
    </source>
</reference>
<protein>
    <submittedName>
        <fullName evidence="1">Uncharacterized protein</fullName>
    </submittedName>
</protein>
<evidence type="ECO:0000313" key="2">
    <source>
        <dbReference type="Proteomes" id="UP000828048"/>
    </source>
</evidence>
<accession>A0ACB7XU70</accession>
<gene>
    <name evidence="1" type="ORF">Vadar_024220</name>
</gene>
<evidence type="ECO:0000313" key="1">
    <source>
        <dbReference type="EMBL" id="KAH7844095.1"/>
    </source>
</evidence>
<dbReference type="EMBL" id="CM037151">
    <property type="protein sequence ID" value="KAH7844095.1"/>
    <property type="molecule type" value="Genomic_DNA"/>
</dbReference>
<proteinExistence type="predicted"/>
<organism evidence="1 2">
    <name type="scientific">Vaccinium darrowii</name>
    <dbReference type="NCBI Taxonomy" id="229202"/>
    <lineage>
        <taxon>Eukaryota</taxon>
        <taxon>Viridiplantae</taxon>
        <taxon>Streptophyta</taxon>
        <taxon>Embryophyta</taxon>
        <taxon>Tracheophyta</taxon>
        <taxon>Spermatophyta</taxon>
        <taxon>Magnoliopsida</taxon>
        <taxon>eudicotyledons</taxon>
        <taxon>Gunneridae</taxon>
        <taxon>Pentapetalae</taxon>
        <taxon>asterids</taxon>
        <taxon>Ericales</taxon>
        <taxon>Ericaceae</taxon>
        <taxon>Vaccinioideae</taxon>
        <taxon>Vaccinieae</taxon>
        <taxon>Vaccinium</taxon>
    </lineage>
</organism>
<keyword evidence="2" id="KW-1185">Reference proteome</keyword>